<dbReference type="Pfam" id="PF21805">
    <property type="entry name" value="Imm5_like"/>
    <property type="match status" value="1"/>
</dbReference>
<proteinExistence type="predicted"/>
<feature type="compositionally biased region" description="Low complexity" evidence="1">
    <location>
        <begin position="108"/>
        <end position="118"/>
    </location>
</feature>
<evidence type="ECO:0000256" key="1">
    <source>
        <dbReference type="SAM" id="MobiDB-lite"/>
    </source>
</evidence>
<name>A0ABD5U1Q0_9EURY</name>
<organism evidence="3 4">
    <name type="scientific">Halopelagius fulvigenes</name>
    <dbReference type="NCBI Taxonomy" id="1198324"/>
    <lineage>
        <taxon>Archaea</taxon>
        <taxon>Methanobacteriati</taxon>
        <taxon>Methanobacteriota</taxon>
        <taxon>Stenosarchaea group</taxon>
        <taxon>Halobacteria</taxon>
        <taxon>Halobacteriales</taxon>
        <taxon>Haloferacaceae</taxon>
    </lineage>
</organism>
<comment type="caution">
    <text evidence="3">The sequence shown here is derived from an EMBL/GenBank/DDBJ whole genome shotgun (WGS) entry which is preliminary data.</text>
</comment>
<gene>
    <name evidence="3" type="ORF">ACFQEV_06700</name>
</gene>
<reference evidence="3 4" key="1">
    <citation type="journal article" date="2019" name="Int. J. Syst. Evol. Microbiol.">
        <title>The Global Catalogue of Microorganisms (GCM) 10K type strain sequencing project: providing services to taxonomists for standard genome sequencing and annotation.</title>
        <authorList>
            <consortium name="The Broad Institute Genomics Platform"/>
            <consortium name="The Broad Institute Genome Sequencing Center for Infectious Disease"/>
            <person name="Wu L."/>
            <person name="Ma J."/>
        </authorList>
    </citation>
    <scope>NUCLEOTIDE SEQUENCE [LARGE SCALE GENOMIC DNA]</scope>
    <source>
        <strain evidence="3 4">YIM 94188</strain>
    </source>
</reference>
<evidence type="ECO:0000259" key="2">
    <source>
        <dbReference type="Pfam" id="PF21805"/>
    </source>
</evidence>
<feature type="region of interest" description="Disordered" evidence="1">
    <location>
        <begin position="108"/>
        <end position="145"/>
    </location>
</feature>
<feature type="domain" description="Imm-5-like" evidence="2">
    <location>
        <begin position="2"/>
        <end position="132"/>
    </location>
</feature>
<dbReference type="AlphaFoldDB" id="A0ABD5U1Q0"/>
<dbReference type="Proteomes" id="UP001596408">
    <property type="component" value="Unassembled WGS sequence"/>
</dbReference>
<dbReference type="InterPro" id="IPR048667">
    <property type="entry name" value="Imm5-like"/>
</dbReference>
<evidence type="ECO:0000313" key="3">
    <source>
        <dbReference type="EMBL" id="MFC6824687.1"/>
    </source>
</evidence>
<protein>
    <submittedName>
        <fullName evidence="3">Immunity protein</fullName>
    </submittedName>
</protein>
<dbReference type="EMBL" id="JBHSXH010000009">
    <property type="protein sequence ID" value="MFC6824687.1"/>
    <property type="molecule type" value="Genomic_DNA"/>
</dbReference>
<accession>A0ABD5U1Q0</accession>
<dbReference type="RefSeq" id="WP_379693930.1">
    <property type="nucleotide sequence ID" value="NZ_JBHSXH010000009.1"/>
</dbReference>
<sequence>MTIDEGDHRTLALWAADCAERVLPYFEAERPNDSRPRDGIEAARAWVRDEIGVSEARDAAFAAHAAARDVERSAAREAARAAGHAAATAHVADHAPHAGTYAVKAAAATADAAADTTAPESEREWQRRQLPKHLRPVAFGDRETD</sequence>
<evidence type="ECO:0000313" key="4">
    <source>
        <dbReference type="Proteomes" id="UP001596408"/>
    </source>
</evidence>
<keyword evidence="4" id="KW-1185">Reference proteome</keyword>